<keyword evidence="2" id="KW-1185">Reference proteome</keyword>
<evidence type="ECO:0000313" key="1">
    <source>
        <dbReference type="EMBL" id="GME31028.1"/>
    </source>
</evidence>
<name>A0ACB5S939_9PEZI</name>
<proteinExistence type="predicted"/>
<organism evidence="1 2">
    <name type="scientific">Neofusicoccum parvum</name>
    <dbReference type="NCBI Taxonomy" id="310453"/>
    <lineage>
        <taxon>Eukaryota</taxon>
        <taxon>Fungi</taxon>
        <taxon>Dikarya</taxon>
        <taxon>Ascomycota</taxon>
        <taxon>Pezizomycotina</taxon>
        <taxon>Dothideomycetes</taxon>
        <taxon>Dothideomycetes incertae sedis</taxon>
        <taxon>Botryosphaeriales</taxon>
        <taxon>Botryosphaeriaceae</taxon>
        <taxon>Neofusicoccum</taxon>
    </lineage>
</organism>
<comment type="caution">
    <text evidence="1">The sequence shown here is derived from an EMBL/GenBank/DDBJ whole genome shotgun (WGS) entry which is preliminary data.</text>
</comment>
<protein>
    <submittedName>
        <fullName evidence="1">Transcription factor Cmr1</fullName>
    </submittedName>
</protein>
<dbReference type="Proteomes" id="UP001165186">
    <property type="component" value="Unassembled WGS sequence"/>
</dbReference>
<dbReference type="EMBL" id="BSXG01000363">
    <property type="protein sequence ID" value="GME31028.1"/>
    <property type="molecule type" value="Genomic_DNA"/>
</dbReference>
<gene>
    <name evidence="1" type="primary">g11270</name>
    <name evidence="1" type="ORF">NpPPO83_00011270</name>
</gene>
<sequence>MTIYCTYCGHGFSRTEHLERHLLIHNDARPFRCETCHLNFRRRHMPCTRCVKRGWACAPRPSLRASRKPAAEPLPPPDKPPAAVRRGSGSDASNPPAAASPDLLLGVLADDAPLVPPRSSSIALTGAALPVQPVPPHFMDWDGFLDATPSPDAADDEPGRLVEPVTAEARDCLIMMVQRVLNLGRRQT</sequence>
<reference evidence="1" key="1">
    <citation type="submission" date="2024-09" db="EMBL/GenBank/DDBJ databases">
        <title>Draft Genome Sequences of Neofusicoccum parvum.</title>
        <authorList>
            <person name="Ashida A."/>
            <person name="Camagna M."/>
            <person name="Tanaka A."/>
            <person name="Takemoto D."/>
        </authorList>
    </citation>
    <scope>NUCLEOTIDE SEQUENCE</scope>
    <source>
        <strain evidence="1">PPO83</strain>
    </source>
</reference>
<accession>A0ACB5S939</accession>
<evidence type="ECO:0000313" key="2">
    <source>
        <dbReference type="Proteomes" id="UP001165186"/>
    </source>
</evidence>